<dbReference type="Pfam" id="PF00773">
    <property type="entry name" value="RNB"/>
    <property type="match status" value="1"/>
</dbReference>
<dbReference type="InterPro" id="IPR050180">
    <property type="entry name" value="RNR_Ribonuclease"/>
</dbReference>
<dbReference type="Pfam" id="PF18614">
    <property type="entry name" value="RNase_II_C_S1"/>
    <property type="match status" value="1"/>
</dbReference>
<feature type="domain" description="RNB" evidence="1">
    <location>
        <begin position="52"/>
        <end position="370"/>
    </location>
</feature>
<keyword evidence="3" id="KW-1185">Reference proteome</keyword>
<organism evidence="2 3">
    <name type="scientific">Branchiibius cervicis</name>
    <dbReference type="NCBI Taxonomy" id="908252"/>
    <lineage>
        <taxon>Bacteria</taxon>
        <taxon>Bacillati</taxon>
        <taxon>Actinomycetota</taxon>
        <taxon>Actinomycetes</taxon>
        <taxon>Micrococcales</taxon>
        <taxon>Dermacoccaceae</taxon>
        <taxon>Branchiibius</taxon>
    </lineage>
</organism>
<protein>
    <submittedName>
        <fullName evidence="2">RNB domain-containing ribonuclease</fullName>
    </submittedName>
</protein>
<dbReference type="SMART" id="SM00955">
    <property type="entry name" value="RNB"/>
    <property type="match status" value="1"/>
</dbReference>
<dbReference type="Proteomes" id="UP001596356">
    <property type="component" value="Unassembled WGS sequence"/>
</dbReference>
<comment type="caution">
    <text evidence="2">The sequence shown here is derived from an EMBL/GenBank/DDBJ whole genome shotgun (WGS) entry which is preliminary data.</text>
</comment>
<dbReference type="PANTHER" id="PTHR23355">
    <property type="entry name" value="RIBONUCLEASE"/>
    <property type="match status" value="1"/>
</dbReference>
<evidence type="ECO:0000259" key="1">
    <source>
        <dbReference type="SMART" id="SM00955"/>
    </source>
</evidence>
<accession>A0ABW2AT66</accession>
<dbReference type="InterPro" id="IPR012340">
    <property type="entry name" value="NA-bd_OB-fold"/>
</dbReference>
<dbReference type="RefSeq" id="WP_377822318.1">
    <property type="nucleotide sequence ID" value="NZ_JBHSWJ010000002.1"/>
</dbReference>
<sequence length="473" mass="51050">MLARIVNEDPEPGAPLNEAFAAIRTELEVSTEYPADALAEAQQAASTVQLPDRDETAVPFFTIDPPGSTDLDQAMFLERDGEGYRVRYAIADVPAFVAPGGALDRVTRERTQTLYFPDQRVPLHPPVISEDKGSLLPGQDRGAFVWDIRLDAAGAQTSAQVYRARVRSVARLDYEGVQASIEDGSAPEGLMLLRTIGELRIALERQRGGADLPIPAQEVQRDDNGDYHLRLRPPVASEDWNSQISLLTGMAAAAMMLEAEVGILRTMPEAPQFAVDRFRGQAKALGVTWPSGLAYGEFLRTLDRNDPHHLALMYAAGSLFRGAGYTVFDGSTPDQTMQAAVAAPYAHVTAPLRRLVDRFGLVICESICAGTPVPDWARESLPDLPKLMAAGDQLAHKVDRMCTDAVEVAVMSHHVADTFAATVVARTKTGVEVQLTDRPVIATLPGDAAAGDSVQVKVVSADLASRTLEFALV</sequence>
<proteinExistence type="predicted"/>
<dbReference type="InterPro" id="IPR001900">
    <property type="entry name" value="RNase_II/R"/>
</dbReference>
<dbReference type="InterPro" id="IPR040596">
    <property type="entry name" value="RNase_II_C_S1"/>
</dbReference>
<gene>
    <name evidence="2" type="ORF">ACFQBT_09795</name>
</gene>
<name>A0ABW2AT66_9MICO</name>
<dbReference type="EMBL" id="JBHSWJ010000002">
    <property type="protein sequence ID" value="MFC6714085.1"/>
    <property type="molecule type" value="Genomic_DNA"/>
</dbReference>
<evidence type="ECO:0000313" key="2">
    <source>
        <dbReference type="EMBL" id="MFC6714085.1"/>
    </source>
</evidence>
<evidence type="ECO:0000313" key="3">
    <source>
        <dbReference type="Proteomes" id="UP001596356"/>
    </source>
</evidence>
<reference evidence="3" key="1">
    <citation type="journal article" date="2019" name="Int. J. Syst. Evol. Microbiol.">
        <title>The Global Catalogue of Microorganisms (GCM) 10K type strain sequencing project: providing services to taxonomists for standard genome sequencing and annotation.</title>
        <authorList>
            <consortium name="The Broad Institute Genomics Platform"/>
            <consortium name="The Broad Institute Genome Sequencing Center for Infectious Disease"/>
            <person name="Wu L."/>
            <person name="Ma J."/>
        </authorList>
    </citation>
    <scope>NUCLEOTIDE SEQUENCE [LARGE SCALE GENOMIC DNA]</scope>
    <source>
        <strain evidence="3">NBRC 106593</strain>
    </source>
</reference>
<dbReference type="PANTHER" id="PTHR23355:SF42">
    <property type="entry name" value="RIBONUCLEASE II, CHLOROPLASTIC_MITOCHONDRIAL"/>
    <property type="match status" value="1"/>
</dbReference>
<dbReference type="SUPFAM" id="SSF50249">
    <property type="entry name" value="Nucleic acid-binding proteins"/>
    <property type="match status" value="1"/>
</dbReference>